<dbReference type="RefSeq" id="WP_192624929.1">
    <property type="nucleotide sequence ID" value="NZ_JADBGG010000046.1"/>
</dbReference>
<dbReference type="GO" id="GO:0016787">
    <property type="term" value="F:hydrolase activity"/>
    <property type="evidence" value="ECO:0007669"/>
    <property type="project" value="UniProtKB-KW"/>
</dbReference>
<dbReference type="InterPro" id="IPR018669">
    <property type="entry name" value="Toxin_HigB"/>
</dbReference>
<evidence type="ECO:0000313" key="2">
    <source>
        <dbReference type="Proteomes" id="UP000639010"/>
    </source>
</evidence>
<dbReference type="EC" id="3.1.-.-" evidence="1"/>
<dbReference type="Pfam" id="PF09907">
    <property type="entry name" value="HigB_toxin"/>
    <property type="match status" value="1"/>
</dbReference>
<gene>
    <name evidence="1" type="ORF">H4684_003839</name>
</gene>
<protein>
    <submittedName>
        <fullName evidence="1">mRNA interferase HigB</fullName>
        <ecNumber evidence="1">3.1.-.-</ecNumber>
    </submittedName>
</protein>
<keyword evidence="2" id="KW-1185">Reference proteome</keyword>
<reference evidence="1 2" key="1">
    <citation type="submission" date="2020-10" db="EMBL/GenBank/DDBJ databases">
        <title>Genomic Encyclopedia of Type Strains, Phase IV (KMG-IV): sequencing the most valuable type-strain genomes for metagenomic binning, comparative biology and taxonomic classification.</title>
        <authorList>
            <person name="Goeker M."/>
        </authorList>
    </citation>
    <scope>NUCLEOTIDE SEQUENCE [LARGE SCALE GENOMIC DNA]</scope>
    <source>
        <strain evidence="1 2">DSM 4194</strain>
    </source>
</reference>
<dbReference type="EMBL" id="JADBGG010000046">
    <property type="protein sequence ID" value="MBE1427151.1"/>
    <property type="molecule type" value="Genomic_DNA"/>
</dbReference>
<name>A0ABR9H8W8_9BACT</name>
<accession>A0ABR9H8W8</accession>
<comment type="caution">
    <text evidence="1">The sequence shown here is derived from an EMBL/GenBank/DDBJ whole genome shotgun (WGS) entry which is preliminary data.</text>
</comment>
<keyword evidence="1" id="KW-0378">Hydrolase</keyword>
<sequence length="98" mass="11092">MHVISVKLLRDYWERTPENAYGRDPLSAWYRIAKGQRWKTPMDVKASFGNASIRPGGRVVFNCAGNKLRIVTSINYAAGVVYVKFVGSHPEYDPIADF</sequence>
<proteinExistence type="predicted"/>
<evidence type="ECO:0000313" key="1">
    <source>
        <dbReference type="EMBL" id="MBE1427151.1"/>
    </source>
</evidence>
<organism evidence="1 2">
    <name type="scientific">Desulfomicrobium macestii</name>
    <dbReference type="NCBI Taxonomy" id="90731"/>
    <lineage>
        <taxon>Bacteria</taxon>
        <taxon>Pseudomonadati</taxon>
        <taxon>Thermodesulfobacteriota</taxon>
        <taxon>Desulfovibrionia</taxon>
        <taxon>Desulfovibrionales</taxon>
        <taxon>Desulfomicrobiaceae</taxon>
        <taxon>Desulfomicrobium</taxon>
    </lineage>
</organism>
<dbReference type="Proteomes" id="UP000639010">
    <property type="component" value="Unassembled WGS sequence"/>
</dbReference>